<gene>
    <name evidence="1" type="ORF">HHI36_009871</name>
</gene>
<dbReference type="EMBL" id="JABFTP020000001">
    <property type="protein sequence ID" value="KAL3265667.1"/>
    <property type="molecule type" value="Genomic_DNA"/>
</dbReference>
<dbReference type="AlphaFoldDB" id="A0ABD2MH65"/>
<evidence type="ECO:0000313" key="2">
    <source>
        <dbReference type="Proteomes" id="UP001516400"/>
    </source>
</evidence>
<dbReference type="Proteomes" id="UP001516400">
    <property type="component" value="Unassembled WGS sequence"/>
</dbReference>
<evidence type="ECO:0000313" key="1">
    <source>
        <dbReference type="EMBL" id="KAL3265667.1"/>
    </source>
</evidence>
<evidence type="ECO:0008006" key="3">
    <source>
        <dbReference type="Google" id="ProtNLM"/>
    </source>
</evidence>
<reference evidence="1 2" key="1">
    <citation type="journal article" date="2021" name="BMC Biol.">
        <title>Horizontally acquired antibacterial genes associated with adaptive radiation of ladybird beetles.</title>
        <authorList>
            <person name="Li H.S."/>
            <person name="Tang X.F."/>
            <person name="Huang Y.H."/>
            <person name="Xu Z.Y."/>
            <person name="Chen M.L."/>
            <person name="Du X.Y."/>
            <person name="Qiu B.Y."/>
            <person name="Chen P.T."/>
            <person name="Zhang W."/>
            <person name="Slipinski A."/>
            <person name="Escalona H.E."/>
            <person name="Waterhouse R.M."/>
            <person name="Zwick A."/>
            <person name="Pang H."/>
        </authorList>
    </citation>
    <scope>NUCLEOTIDE SEQUENCE [LARGE SCALE GENOMIC DNA]</scope>
    <source>
        <strain evidence="1">SYSU2018</strain>
    </source>
</reference>
<protein>
    <recommendedName>
        <fullName evidence="3">Reverse transcriptase domain-containing protein</fullName>
    </recommendedName>
</protein>
<comment type="caution">
    <text evidence="1">The sequence shown here is derived from an EMBL/GenBank/DDBJ whole genome shotgun (WGS) entry which is preliminary data.</text>
</comment>
<sequence>MPPDTLPEGVEGVQYADDKLIMIRGTDLERMATVISSALNSVDERLRTRTLRSADITILNTTVPWHNSVKYLGITLGLMKSCPTTIILAESREMPLRKIREWLAYKFVTKARRFVHHPTLALLQDTEILDHLWHNSNIPPYINAFECLGLAAKPIWQAQSLLFFEISYKESILKIRRVE</sequence>
<accession>A0ABD2MH65</accession>
<organism evidence="1 2">
    <name type="scientific">Cryptolaemus montrouzieri</name>
    <dbReference type="NCBI Taxonomy" id="559131"/>
    <lineage>
        <taxon>Eukaryota</taxon>
        <taxon>Metazoa</taxon>
        <taxon>Ecdysozoa</taxon>
        <taxon>Arthropoda</taxon>
        <taxon>Hexapoda</taxon>
        <taxon>Insecta</taxon>
        <taxon>Pterygota</taxon>
        <taxon>Neoptera</taxon>
        <taxon>Endopterygota</taxon>
        <taxon>Coleoptera</taxon>
        <taxon>Polyphaga</taxon>
        <taxon>Cucujiformia</taxon>
        <taxon>Coccinelloidea</taxon>
        <taxon>Coccinellidae</taxon>
        <taxon>Scymninae</taxon>
        <taxon>Scymnini</taxon>
        <taxon>Cryptolaemus</taxon>
    </lineage>
</organism>
<keyword evidence="2" id="KW-1185">Reference proteome</keyword>
<name>A0ABD2MH65_9CUCU</name>
<proteinExistence type="predicted"/>